<reference evidence="2" key="1">
    <citation type="journal article" date="2023" name="G3 (Bethesda)">
        <title>Genome assembly and association tests identify interacting loci associated with vigor, precocity, and sex in interspecific pistachio rootstocks.</title>
        <authorList>
            <person name="Palmer W."/>
            <person name="Jacygrad E."/>
            <person name="Sagayaradj S."/>
            <person name="Cavanaugh K."/>
            <person name="Han R."/>
            <person name="Bertier L."/>
            <person name="Beede B."/>
            <person name="Kafkas S."/>
            <person name="Golino D."/>
            <person name="Preece J."/>
            <person name="Michelmore R."/>
        </authorList>
    </citation>
    <scope>NUCLEOTIDE SEQUENCE [LARGE SCALE GENOMIC DNA]</scope>
</reference>
<dbReference type="Proteomes" id="UP001164250">
    <property type="component" value="Chromosome 10"/>
</dbReference>
<accession>A0ACC1ALC9</accession>
<name>A0ACC1ALC9_9ROSI</name>
<proteinExistence type="predicted"/>
<evidence type="ECO:0000313" key="1">
    <source>
        <dbReference type="EMBL" id="KAJ0087448.1"/>
    </source>
</evidence>
<organism evidence="1 2">
    <name type="scientific">Pistacia atlantica</name>
    <dbReference type="NCBI Taxonomy" id="434234"/>
    <lineage>
        <taxon>Eukaryota</taxon>
        <taxon>Viridiplantae</taxon>
        <taxon>Streptophyta</taxon>
        <taxon>Embryophyta</taxon>
        <taxon>Tracheophyta</taxon>
        <taxon>Spermatophyta</taxon>
        <taxon>Magnoliopsida</taxon>
        <taxon>eudicotyledons</taxon>
        <taxon>Gunneridae</taxon>
        <taxon>Pentapetalae</taxon>
        <taxon>rosids</taxon>
        <taxon>malvids</taxon>
        <taxon>Sapindales</taxon>
        <taxon>Anacardiaceae</taxon>
        <taxon>Pistacia</taxon>
    </lineage>
</organism>
<comment type="caution">
    <text evidence="1">The sequence shown here is derived from an EMBL/GenBank/DDBJ whole genome shotgun (WGS) entry which is preliminary data.</text>
</comment>
<sequence length="310" mass="34839">MKVMEMKLSHRQGRPLSLPNQTSTFSSHSFHFKKHLRGLAKVHFLPAKVENSTSRGGKWTQSQTLVGSCGQRVSLRIFSLILFMDFEEPFSGGETLTSISKQYRVSVYSIAAANKNIVDVDLVFEGQHLKIPSSAREEGPATEKDSLSTVNLKETRQPSLNIFNGLLDKKNHTVQIAHSLPHAYPFYYQAKATGYFLVMVPLIAFCIRCIIGSFNTRISGNSRHQTVNESKGHHHGSKIVRWKSALRDIMEADSSDSETRSESNDLTEDIAQTSFEDMSHAYGKLENDYEKFLAECGVSKWGYWRGGSPE</sequence>
<keyword evidence="2" id="KW-1185">Reference proteome</keyword>
<protein>
    <submittedName>
        <fullName evidence="1">Uncharacterized protein</fullName>
    </submittedName>
</protein>
<evidence type="ECO:0000313" key="2">
    <source>
        <dbReference type="Proteomes" id="UP001164250"/>
    </source>
</evidence>
<gene>
    <name evidence="1" type="ORF">Patl1_07615</name>
</gene>
<dbReference type="EMBL" id="CM047906">
    <property type="protein sequence ID" value="KAJ0087448.1"/>
    <property type="molecule type" value="Genomic_DNA"/>
</dbReference>